<feature type="binding site" evidence="16">
    <location>
        <begin position="393"/>
        <end position="394"/>
    </location>
    <ligand>
        <name>FAD</name>
        <dbReference type="ChEBI" id="CHEBI:57692"/>
    </ligand>
</feature>
<evidence type="ECO:0000313" key="21">
    <source>
        <dbReference type="EMBL" id="EFH87401.1"/>
    </source>
</evidence>
<dbReference type="Gene3D" id="3.50.50.60">
    <property type="entry name" value="FAD/NAD(P)-binding domain"/>
    <property type="match status" value="1"/>
</dbReference>
<dbReference type="EMBL" id="ADVG01000002">
    <property type="protein sequence ID" value="EFH87401.1"/>
    <property type="molecule type" value="Genomic_DNA"/>
</dbReference>
<dbReference type="InterPro" id="IPR011281">
    <property type="entry name" value="Succ_DH_flav_su_fwd"/>
</dbReference>
<sequence>MYQKFDVIIIGAGGAGLMAAMQLPNASVAVLTKVYPTRSHTGAAQGGVAAALGNQEEDHWKWHMYDTVKGGDYLVDQPAAEILARDAIDAVYELEHRGLPFNRTPDGRIDQRRFGGHTRNFGEGPVRRSCYAADRTGHMILQTMYQSSIKNQVRFFNEFLVLDLIFNEGRACGVVAMEIRSGEIHTFHAKAVMFATGGYGRAWRVTSNAFACMGDGMSIAYRRGIPLQDMEMYQFHPTGIYKVGVLLSEAARGEGGKLLNDKGEYFMERYMPTLKDLAPRDIVSRCIVQEVNEGRGIDGKDYVYLDVRHLGAKAIAEKLPDITDFARNYLGVEPITEPVPIQPTAHYAMGGIPTDLDGRVVIDPQWTPMPGFYAAGEVACVSVHGANRLGTNSLVDLIVFGRRAGKDMARFIAENDHAPLPENPEAYSRDMLDRLLDKGKSSGGESAARIRSTLQNEMNDKVFVEREEKGMLSALDTLDGLQDAYKKIQLQDKGKRFNTELVEAIELGFLLDCAEATIHGAIARKESRGAHYRLDYTKRDDTNWLKHTLAYKGEKAHDVRLDYKDVVLVDDPIFKPKERKY</sequence>
<comment type="catalytic activity">
    <reaction evidence="12 18">
        <text>a quinone + succinate = fumarate + a quinol</text>
        <dbReference type="Rhea" id="RHEA:40523"/>
        <dbReference type="ChEBI" id="CHEBI:24646"/>
        <dbReference type="ChEBI" id="CHEBI:29806"/>
        <dbReference type="ChEBI" id="CHEBI:30031"/>
        <dbReference type="ChEBI" id="CHEBI:132124"/>
        <dbReference type="EC" id="1.3.5.1"/>
    </reaction>
</comment>
<keyword evidence="11 18" id="KW-0472">Membrane</keyword>
<feature type="binding site" evidence="16">
    <location>
        <position position="215"/>
    </location>
    <ligand>
        <name>FAD</name>
        <dbReference type="ChEBI" id="CHEBI:57692"/>
    </ligand>
</feature>
<comment type="caution">
    <text evidence="21">The sequence shown here is derived from an EMBL/GenBank/DDBJ whole genome shotgun (WGS) entry which is preliminary data.</text>
</comment>
<evidence type="ECO:0000259" key="19">
    <source>
        <dbReference type="Pfam" id="PF00890"/>
    </source>
</evidence>
<dbReference type="InterPro" id="IPR014006">
    <property type="entry name" value="Succ_Dhase_FrdA_Gneg"/>
</dbReference>
<evidence type="ECO:0000256" key="13">
    <source>
        <dbReference type="NCBIfam" id="TIGR01816"/>
    </source>
</evidence>
<evidence type="ECO:0000256" key="5">
    <source>
        <dbReference type="ARBA" id="ARBA00019965"/>
    </source>
</evidence>
<dbReference type="InterPro" id="IPR036188">
    <property type="entry name" value="FAD/NAD-bd_sf"/>
</dbReference>
<keyword evidence="9 18" id="KW-0249">Electron transport</keyword>
<dbReference type="NCBIfam" id="TIGR01816">
    <property type="entry name" value="sdhA_forward"/>
    <property type="match status" value="1"/>
</dbReference>
<feature type="domain" description="Fumarate reductase/succinate dehydrogenase flavoprotein-like C-terminal" evidence="20">
    <location>
        <begin position="451"/>
        <end position="581"/>
    </location>
</feature>
<evidence type="ECO:0000256" key="7">
    <source>
        <dbReference type="ARBA" id="ARBA00022630"/>
    </source>
</evidence>
<dbReference type="NCBIfam" id="TIGR01812">
    <property type="entry name" value="sdhA_frdA_Gneg"/>
    <property type="match status" value="1"/>
</dbReference>
<evidence type="ECO:0000256" key="11">
    <source>
        <dbReference type="ARBA" id="ARBA00023136"/>
    </source>
</evidence>
<evidence type="ECO:0000256" key="10">
    <source>
        <dbReference type="ARBA" id="ARBA00023002"/>
    </source>
</evidence>
<protein>
    <recommendedName>
        <fullName evidence="5 13">Succinate dehydrogenase flavoprotein subunit</fullName>
        <ecNumber evidence="4 18">1.3.5.1</ecNumber>
    </recommendedName>
</protein>
<comment type="cofactor">
    <cofactor evidence="16">
        <name>FAD</name>
        <dbReference type="ChEBI" id="CHEBI:57692"/>
    </cofactor>
    <text evidence="16">Flavinylated by SdhE, about 5% flavinylation occurs in the absence of SdhE.</text>
</comment>
<dbReference type="RefSeq" id="WP_007912506.1">
    <property type="nucleotide sequence ID" value="NZ_ADVG01000002.1"/>
</dbReference>
<dbReference type="InterPro" id="IPR003953">
    <property type="entry name" value="FAD-dep_OxRdtase_2_FAD-bd"/>
</dbReference>
<feature type="active site" description="Proton acceptor" evidence="14">
    <location>
        <position position="280"/>
    </location>
</feature>
<evidence type="ECO:0000256" key="4">
    <source>
        <dbReference type="ARBA" id="ARBA00012792"/>
    </source>
</evidence>
<proteinExistence type="inferred from homology"/>
<dbReference type="PROSITE" id="PS00504">
    <property type="entry name" value="FRD_SDH_FAD_BINDING"/>
    <property type="match status" value="1"/>
</dbReference>
<dbReference type="Pfam" id="PF00890">
    <property type="entry name" value="FAD_binding_2"/>
    <property type="match status" value="1"/>
</dbReference>
<dbReference type="InParanoid" id="D6TP45"/>
<dbReference type="PANTHER" id="PTHR11632">
    <property type="entry name" value="SUCCINATE DEHYDROGENASE 2 FLAVOPROTEIN SUBUNIT"/>
    <property type="match status" value="1"/>
</dbReference>
<dbReference type="InterPro" id="IPR027477">
    <property type="entry name" value="Succ_DH/fumarate_Rdtase_cat_sf"/>
</dbReference>
<name>D6TP45_KTERA</name>
<evidence type="ECO:0000256" key="16">
    <source>
        <dbReference type="PIRSR" id="PIRSR611281-3"/>
    </source>
</evidence>
<keyword evidence="8 16" id="KW-0274">FAD</keyword>
<dbReference type="Pfam" id="PF02910">
    <property type="entry name" value="Succ_DH_flav_C"/>
    <property type="match status" value="1"/>
</dbReference>
<reference evidence="21 22" key="1">
    <citation type="journal article" date="2011" name="Stand. Genomic Sci.">
        <title>Non-contiguous finished genome sequence and contextual data of the filamentous soil bacterium Ktedonobacter racemifer type strain (SOSP1-21).</title>
        <authorList>
            <person name="Chang Y.J."/>
            <person name="Land M."/>
            <person name="Hauser L."/>
            <person name="Chertkov O."/>
            <person name="Del Rio T.G."/>
            <person name="Nolan M."/>
            <person name="Copeland A."/>
            <person name="Tice H."/>
            <person name="Cheng J.F."/>
            <person name="Lucas S."/>
            <person name="Han C."/>
            <person name="Goodwin L."/>
            <person name="Pitluck S."/>
            <person name="Ivanova N."/>
            <person name="Ovchinikova G."/>
            <person name="Pati A."/>
            <person name="Chen A."/>
            <person name="Palaniappan K."/>
            <person name="Mavromatis K."/>
            <person name="Liolios K."/>
            <person name="Brettin T."/>
            <person name="Fiebig A."/>
            <person name="Rohde M."/>
            <person name="Abt B."/>
            <person name="Goker M."/>
            <person name="Detter J.C."/>
            <person name="Woyke T."/>
            <person name="Bristow J."/>
            <person name="Eisen J.A."/>
            <person name="Markowitz V."/>
            <person name="Hugenholtz P."/>
            <person name="Kyrpides N.C."/>
            <person name="Klenk H.P."/>
            <person name="Lapidus A."/>
        </authorList>
    </citation>
    <scope>NUCLEOTIDE SEQUENCE [LARGE SCALE GENOMIC DNA]</scope>
    <source>
        <strain evidence="22">DSM 44963</strain>
    </source>
</reference>
<dbReference type="Gene3D" id="1.20.58.100">
    <property type="entry name" value="Fumarate reductase/succinate dehydrogenase flavoprotein-like, C-terminal domain"/>
    <property type="match status" value="1"/>
</dbReference>
<dbReference type="Proteomes" id="UP000004508">
    <property type="component" value="Unassembled WGS sequence"/>
</dbReference>
<dbReference type="UniPathway" id="UPA00223">
    <property type="reaction ID" value="UER01005"/>
</dbReference>
<evidence type="ECO:0000256" key="15">
    <source>
        <dbReference type="PIRSR" id="PIRSR611281-2"/>
    </source>
</evidence>
<evidence type="ECO:0000313" key="22">
    <source>
        <dbReference type="Proteomes" id="UP000004508"/>
    </source>
</evidence>
<feature type="binding site" evidence="15">
    <location>
        <position position="346"/>
    </location>
    <ligand>
        <name>substrate</name>
    </ligand>
</feature>
<feature type="binding site" evidence="15">
    <location>
        <position position="388"/>
    </location>
    <ligand>
        <name>substrate</name>
    </ligand>
</feature>
<comment type="subcellular location">
    <subcellularLocation>
        <location evidence="1">Membrane</location>
        <topology evidence="1">Peripheral membrane protein</topology>
    </subcellularLocation>
</comment>
<dbReference type="OrthoDB" id="9806724at2"/>
<dbReference type="GO" id="GO:0009055">
    <property type="term" value="F:electron transfer activity"/>
    <property type="evidence" value="ECO:0007669"/>
    <property type="project" value="TreeGrafter"/>
</dbReference>
<dbReference type="PIRSF" id="PIRSF000171">
    <property type="entry name" value="SDHA_APRA_LASPO"/>
    <property type="match status" value="1"/>
</dbReference>
<dbReference type="AlphaFoldDB" id="D6TP45"/>
<dbReference type="STRING" id="485913.Krac_8732"/>
<dbReference type="SUPFAM" id="SSF46977">
    <property type="entry name" value="Succinate dehydrogenase/fumarate reductase flavoprotein C-terminal domain"/>
    <property type="match status" value="1"/>
</dbReference>
<evidence type="ECO:0000259" key="20">
    <source>
        <dbReference type="Pfam" id="PF02910"/>
    </source>
</evidence>
<dbReference type="GO" id="GO:0008177">
    <property type="term" value="F:succinate dehydrogenase (quinone) activity"/>
    <property type="evidence" value="ECO:0007669"/>
    <property type="project" value="UniProtKB-EC"/>
</dbReference>
<feature type="binding site" evidence="15">
    <location>
        <position position="236"/>
    </location>
    <ligand>
        <name>substrate</name>
    </ligand>
</feature>
<keyword evidence="10 18" id="KW-0560">Oxidoreductase</keyword>
<evidence type="ECO:0000256" key="2">
    <source>
        <dbReference type="ARBA" id="ARBA00004894"/>
    </source>
</evidence>
<feature type="binding site" evidence="16">
    <location>
        <begin position="32"/>
        <end position="47"/>
    </location>
    <ligand>
        <name>FAD</name>
        <dbReference type="ChEBI" id="CHEBI:57692"/>
    </ligand>
</feature>
<feature type="binding site" evidence="16">
    <location>
        <begin position="11"/>
        <end position="16"/>
    </location>
    <ligand>
        <name>FAD</name>
        <dbReference type="ChEBI" id="CHEBI:57692"/>
    </ligand>
</feature>
<dbReference type="InterPro" id="IPR015939">
    <property type="entry name" value="Fum_Rdtase/Succ_DH_flav-like_C"/>
</dbReference>
<dbReference type="GO" id="GO:0022900">
    <property type="term" value="P:electron transport chain"/>
    <property type="evidence" value="ECO:0007669"/>
    <property type="project" value="UniProtKB-UniRule"/>
</dbReference>
<dbReference type="GO" id="GO:0009061">
    <property type="term" value="P:anaerobic respiration"/>
    <property type="evidence" value="ECO:0007669"/>
    <property type="project" value="TreeGrafter"/>
</dbReference>
<evidence type="ECO:0000256" key="17">
    <source>
        <dbReference type="PIRSR" id="PIRSR611281-4"/>
    </source>
</evidence>
<dbReference type="EC" id="1.3.5.1" evidence="4 18"/>
<dbReference type="eggNOG" id="COG1053">
    <property type="taxonomic scope" value="Bacteria"/>
</dbReference>
<dbReference type="GO" id="GO:0005886">
    <property type="term" value="C:plasma membrane"/>
    <property type="evidence" value="ECO:0007669"/>
    <property type="project" value="TreeGrafter"/>
</dbReference>
<dbReference type="PANTHER" id="PTHR11632:SF51">
    <property type="entry name" value="SUCCINATE DEHYDROGENASE [UBIQUINONE] FLAVOPROTEIN SUBUNIT, MITOCHONDRIAL"/>
    <property type="match status" value="1"/>
</dbReference>
<dbReference type="Gene3D" id="3.90.700.10">
    <property type="entry name" value="Succinate dehydrogenase/fumarate reductase flavoprotein, catalytic domain"/>
    <property type="match status" value="1"/>
</dbReference>
<dbReference type="GO" id="GO:0006099">
    <property type="term" value="P:tricarboxylic acid cycle"/>
    <property type="evidence" value="ECO:0007669"/>
    <property type="project" value="UniProtKB-UniRule"/>
</dbReference>
<accession>D6TP45</accession>
<keyword evidence="22" id="KW-1185">Reference proteome</keyword>
<feature type="binding site" evidence="15">
    <location>
        <position position="248"/>
    </location>
    <ligand>
        <name>substrate</name>
    </ligand>
</feature>
<evidence type="ECO:0000256" key="6">
    <source>
        <dbReference type="ARBA" id="ARBA00022448"/>
    </source>
</evidence>
<dbReference type="GO" id="GO:0033765">
    <property type="term" value="F:steroid dehydrogenase activity, acting on the CH-CH group of donors"/>
    <property type="evidence" value="ECO:0007669"/>
    <property type="project" value="UniProtKB-ARBA"/>
</dbReference>
<keyword evidence="7 16" id="KW-0285">Flavoprotein</keyword>
<organism evidence="21 22">
    <name type="scientific">Ktedonobacter racemifer DSM 44963</name>
    <dbReference type="NCBI Taxonomy" id="485913"/>
    <lineage>
        <taxon>Bacteria</taxon>
        <taxon>Bacillati</taxon>
        <taxon>Chloroflexota</taxon>
        <taxon>Ktedonobacteria</taxon>
        <taxon>Ktedonobacterales</taxon>
        <taxon>Ktedonobacteraceae</taxon>
        <taxon>Ktedonobacter</taxon>
    </lineage>
</organism>
<gene>
    <name evidence="21" type="ORF">Krac_8732</name>
</gene>
<dbReference type="FunFam" id="3.90.700.10:FF:000001">
    <property type="entry name" value="Mitochondrial succinate dehydrogenase flavoprotein subunit"/>
    <property type="match status" value="1"/>
</dbReference>
<evidence type="ECO:0000256" key="14">
    <source>
        <dbReference type="PIRSR" id="PIRSR000171-1"/>
    </source>
</evidence>
<evidence type="ECO:0000256" key="18">
    <source>
        <dbReference type="RuleBase" id="RU362051"/>
    </source>
</evidence>
<comment type="pathway">
    <text evidence="2 18">Carbohydrate metabolism; tricarboxylic acid cycle; fumarate from succinate (bacterial route): step 1/1.</text>
</comment>
<comment type="similarity">
    <text evidence="3 18">Belongs to the FAD-dependent oxidoreductase 2 family. FRD/SDH subfamily.</text>
</comment>
<keyword evidence="6 18" id="KW-0813">Transport</keyword>
<evidence type="ECO:0000256" key="1">
    <source>
        <dbReference type="ARBA" id="ARBA00004170"/>
    </source>
</evidence>
<feature type="domain" description="FAD-dependent oxidoreductase 2 FAD-binding" evidence="19">
    <location>
        <begin position="6"/>
        <end position="394"/>
    </location>
</feature>
<feature type="modified residue" description="Tele-8alpha-FAD histidine" evidence="17">
    <location>
        <position position="40"/>
    </location>
</feature>
<dbReference type="GO" id="GO:0050660">
    <property type="term" value="F:flavin adenine dinucleotide binding"/>
    <property type="evidence" value="ECO:0007669"/>
    <property type="project" value="UniProtKB-UniRule"/>
</dbReference>
<keyword evidence="18" id="KW-0816">Tricarboxylic acid cycle</keyword>
<evidence type="ECO:0000256" key="3">
    <source>
        <dbReference type="ARBA" id="ARBA00008040"/>
    </source>
</evidence>
<evidence type="ECO:0000256" key="12">
    <source>
        <dbReference type="ARBA" id="ARBA00049220"/>
    </source>
</evidence>
<dbReference type="PRINTS" id="PR00368">
    <property type="entry name" value="FADPNR"/>
</dbReference>
<dbReference type="SUPFAM" id="SSF56425">
    <property type="entry name" value="Succinate dehydrogenase/fumarate reductase flavoprotein, catalytic domain"/>
    <property type="match status" value="1"/>
</dbReference>
<evidence type="ECO:0000256" key="8">
    <source>
        <dbReference type="ARBA" id="ARBA00022827"/>
    </source>
</evidence>
<dbReference type="Gene3D" id="4.10.80.40">
    <property type="entry name" value="succinate dehydrogenase protein domain"/>
    <property type="match status" value="1"/>
</dbReference>
<dbReference type="InterPro" id="IPR003952">
    <property type="entry name" value="FRD_SDH_FAD_BS"/>
</dbReference>
<dbReference type="FunFam" id="1.20.58.100:FF:000001">
    <property type="entry name" value="Succinate dehydrogenase flavoprotein subunit (SdhA)"/>
    <property type="match status" value="1"/>
</dbReference>
<feature type="binding site" evidence="16">
    <location>
        <position position="377"/>
    </location>
    <ligand>
        <name>FAD</name>
        <dbReference type="ChEBI" id="CHEBI:57692"/>
    </ligand>
</feature>
<dbReference type="InterPro" id="IPR030664">
    <property type="entry name" value="SdhA/FrdA/AprA"/>
</dbReference>
<evidence type="ECO:0000256" key="9">
    <source>
        <dbReference type="ARBA" id="ARBA00022982"/>
    </source>
</evidence>
<dbReference type="FunCoup" id="D6TP45">
    <property type="interactions" value="511"/>
</dbReference>
<dbReference type="InterPro" id="IPR037099">
    <property type="entry name" value="Fum_R/Succ_DH_flav-like_C_sf"/>
</dbReference>
<dbReference type="SUPFAM" id="SSF51905">
    <property type="entry name" value="FAD/NAD(P)-binding domain"/>
    <property type="match status" value="1"/>
</dbReference>